<feature type="transmembrane region" description="Helical" evidence="1">
    <location>
        <begin position="61"/>
        <end position="81"/>
    </location>
</feature>
<dbReference type="Proteomes" id="UP000279227">
    <property type="component" value="Chromosome"/>
</dbReference>
<evidence type="ECO:0008006" key="4">
    <source>
        <dbReference type="Google" id="ProtNLM"/>
    </source>
</evidence>
<dbReference type="RefSeq" id="WP_002980223.1">
    <property type="nucleotide sequence ID" value="NZ_CP068486.1"/>
</dbReference>
<feature type="transmembrane region" description="Helical" evidence="1">
    <location>
        <begin position="182"/>
        <end position="201"/>
    </location>
</feature>
<keyword evidence="1" id="KW-0812">Transmembrane</keyword>
<organism evidence="2 3">
    <name type="scientific">Chryseobacterium gleum</name>
    <name type="common">Flavobacterium gleum</name>
    <dbReference type="NCBI Taxonomy" id="250"/>
    <lineage>
        <taxon>Bacteria</taxon>
        <taxon>Pseudomonadati</taxon>
        <taxon>Bacteroidota</taxon>
        <taxon>Flavobacteriia</taxon>
        <taxon>Flavobacteriales</taxon>
        <taxon>Weeksellaceae</taxon>
        <taxon>Chryseobacterium group</taxon>
        <taxon>Chryseobacterium</taxon>
    </lineage>
</organism>
<dbReference type="GeneID" id="93022677"/>
<keyword evidence="1" id="KW-0472">Membrane</keyword>
<protein>
    <recommendedName>
        <fullName evidence="4">Metal-dependent hydrolase</fullName>
    </recommendedName>
</protein>
<sequence length="218" mass="24980">MYAINHAATALLIKKNAPRLPLLPLLISVQLLEVCWVFFNYFSWEHFSISGGKVHLDFLPYSHSVFSGIVAAILSFCVINWGYKNRKLAIAFAIGVLSHVIIDIIFHEKDIQLSPFSAKPVLGLGILDYPILNFIIELAYGIFCWWYFKGSKVLLWVIIIFNIIDLPMMLAKGDTLKPFVDYPFILPTVILFQILITWYFVYRYAAPKGKYEPAIREG</sequence>
<dbReference type="AlphaFoldDB" id="A0A448AWD8"/>
<feature type="transmembrane region" description="Helical" evidence="1">
    <location>
        <begin position="20"/>
        <end position="41"/>
    </location>
</feature>
<keyword evidence="1" id="KW-1133">Transmembrane helix</keyword>
<dbReference type="KEGG" id="cgle:NCTC11432_00138"/>
<dbReference type="EMBL" id="LR134289">
    <property type="protein sequence ID" value="VEE04568.1"/>
    <property type="molecule type" value="Genomic_DNA"/>
</dbReference>
<evidence type="ECO:0000313" key="2">
    <source>
        <dbReference type="EMBL" id="VEE04568.1"/>
    </source>
</evidence>
<dbReference type="STRING" id="525257.HMPREF0204_14342"/>
<feature type="transmembrane region" description="Helical" evidence="1">
    <location>
        <begin position="88"/>
        <end position="106"/>
    </location>
</feature>
<evidence type="ECO:0000313" key="3">
    <source>
        <dbReference type="Proteomes" id="UP000279227"/>
    </source>
</evidence>
<feature type="transmembrane region" description="Helical" evidence="1">
    <location>
        <begin position="153"/>
        <end position="170"/>
    </location>
</feature>
<evidence type="ECO:0000256" key="1">
    <source>
        <dbReference type="SAM" id="Phobius"/>
    </source>
</evidence>
<gene>
    <name evidence="2" type="ORF">NCTC11432_00138</name>
</gene>
<dbReference type="OrthoDB" id="327431at2"/>
<name>A0A448AWD8_CHRGE</name>
<reference evidence="2 3" key="1">
    <citation type="submission" date="2018-12" db="EMBL/GenBank/DDBJ databases">
        <authorList>
            <consortium name="Pathogen Informatics"/>
        </authorList>
    </citation>
    <scope>NUCLEOTIDE SEQUENCE [LARGE SCALE GENOMIC DNA]</scope>
    <source>
        <strain evidence="2 3">NCTC11432</strain>
    </source>
</reference>
<proteinExistence type="predicted"/>
<feature type="transmembrane region" description="Helical" evidence="1">
    <location>
        <begin position="126"/>
        <end position="148"/>
    </location>
</feature>
<accession>A0A448AWD8</accession>